<dbReference type="Proteomes" id="UP000261560">
    <property type="component" value="Unplaced"/>
</dbReference>
<evidence type="ECO:0000256" key="1">
    <source>
        <dbReference type="SAM" id="Phobius"/>
    </source>
</evidence>
<organism evidence="2 3">
    <name type="scientific">Oryzias melastigma</name>
    <name type="common">Marine medaka</name>
    <dbReference type="NCBI Taxonomy" id="30732"/>
    <lineage>
        <taxon>Eukaryota</taxon>
        <taxon>Metazoa</taxon>
        <taxon>Chordata</taxon>
        <taxon>Craniata</taxon>
        <taxon>Vertebrata</taxon>
        <taxon>Euteleostomi</taxon>
        <taxon>Actinopterygii</taxon>
        <taxon>Neopterygii</taxon>
        <taxon>Teleostei</taxon>
        <taxon>Neoteleostei</taxon>
        <taxon>Acanthomorphata</taxon>
        <taxon>Ovalentaria</taxon>
        <taxon>Atherinomorphae</taxon>
        <taxon>Beloniformes</taxon>
        <taxon>Adrianichthyidae</taxon>
        <taxon>Oryziinae</taxon>
        <taxon>Oryzias</taxon>
    </lineage>
</organism>
<proteinExistence type="predicted"/>
<keyword evidence="1" id="KW-1133">Transmembrane helix</keyword>
<dbReference type="PaxDb" id="30732-ENSOMEP00000006882"/>
<accession>A0A3B3BP09</accession>
<sequence>MKTIQDEKDILVVLEGQAVVDNLPSVGVAVAMLFGLIYNLNMDHRPHLRYTFELCPKGWRSLRCDSSNKINTVHGSPRMESSCLLWLFLLCSV</sequence>
<reference evidence="2" key="2">
    <citation type="submission" date="2025-09" db="UniProtKB">
        <authorList>
            <consortium name="Ensembl"/>
        </authorList>
    </citation>
    <scope>IDENTIFICATION</scope>
</reference>
<dbReference type="GeneTree" id="ENSGT00940000178970"/>
<evidence type="ECO:0000313" key="2">
    <source>
        <dbReference type="Ensembl" id="ENSOMEP00000006882.1"/>
    </source>
</evidence>
<dbReference type="AlphaFoldDB" id="A0A3B3BP09"/>
<dbReference type="STRING" id="30732.ENSOMEP00000006882"/>
<keyword evidence="1" id="KW-0812">Transmembrane</keyword>
<feature type="transmembrane region" description="Helical" evidence="1">
    <location>
        <begin position="23"/>
        <end position="40"/>
    </location>
</feature>
<evidence type="ECO:0000313" key="3">
    <source>
        <dbReference type="Proteomes" id="UP000261560"/>
    </source>
</evidence>
<keyword evidence="1" id="KW-0472">Membrane</keyword>
<protein>
    <submittedName>
        <fullName evidence="2">Uncharacterized protein</fullName>
    </submittedName>
</protein>
<keyword evidence="3" id="KW-1185">Reference proteome</keyword>
<dbReference type="Ensembl" id="ENSOMET00000005060.1">
    <property type="protein sequence ID" value="ENSOMEP00000006882.1"/>
    <property type="gene ID" value="ENSOMEG00000007943.1"/>
</dbReference>
<reference evidence="2" key="1">
    <citation type="submission" date="2025-08" db="UniProtKB">
        <authorList>
            <consortium name="Ensembl"/>
        </authorList>
    </citation>
    <scope>IDENTIFICATION</scope>
</reference>
<name>A0A3B3BP09_ORYME</name>